<evidence type="ECO:0000256" key="1">
    <source>
        <dbReference type="SAM" id="Phobius"/>
    </source>
</evidence>
<keyword evidence="1" id="KW-0812">Transmembrane</keyword>
<protein>
    <submittedName>
        <fullName evidence="2">Uncharacterized protein</fullName>
    </submittedName>
</protein>
<dbReference type="EMBL" id="LBPR01000003">
    <property type="protein sequence ID" value="KKP62954.1"/>
    <property type="molecule type" value="Genomic_DNA"/>
</dbReference>
<evidence type="ECO:0000313" key="2">
    <source>
        <dbReference type="EMBL" id="KKP62954.1"/>
    </source>
</evidence>
<gene>
    <name evidence="2" type="ORF">UR56_C0003G0061</name>
</gene>
<organism evidence="2 3">
    <name type="scientific">Candidatus Roizmanbacteria bacterium GW2011_GWC2_34_23</name>
    <dbReference type="NCBI Taxonomy" id="1618484"/>
    <lineage>
        <taxon>Bacteria</taxon>
        <taxon>Candidatus Roizmaniibacteriota</taxon>
    </lineage>
</organism>
<dbReference type="AlphaFoldDB" id="A0A0G0B0V1"/>
<reference evidence="2 3" key="1">
    <citation type="journal article" date="2015" name="Nature">
        <title>rRNA introns, odd ribosomes, and small enigmatic genomes across a large radiation of phyla.</title>
        <authorList>
            <person name="Brown C.T."/>
            <person name="Hug L.A."/>
            <person name="Thomas B.C."/>
            <person name="Sharon I."/>
            <person name="Castelle C.J."/>
            <person name="Singh A."/>
            <person name="Wilkins M.J."/>
            <person name="Williams K.H."/>
            <person name="Banfield J.F."/>
        </authorList>
    </citation>
    <scope>NUCLEOTIDE SEQUENCE [LARGE SCALE GENOMIC DNA]</scope>
</reference>
<proteinExistence type="predicted"/>
<accession>A0A0G0B0V1</accession>
<comment type="caution">
    <text evidence="2">The sequence shown here is derived from an EMBL/GenBank/DDBJ whole genome shotgun (WGS) entry which is preliminary data.</text>
</comment>
<feature type="transmembrane region" description="Helical" evidence="1">
    <location>
        <begin position="12"/>
        <end position="33"/>
    </location>
</feature>
<keyword evidence="1" id="KW-0472">Membrane</keyword>
<evidence type="ECO:0000313" key="3">
    <source>
        <dbReference type="Proteomes" id="UP000034004"/>
    </source>
</evidence>
<name>A0A0G0B0V1_9BACT</name>
<dbReference type="STRING" id="1618484.UR56_C0003G0061"/>
<keyword evidence="1" id="KW-1133">Transmembrane helix</keyword>
<sequence>MNIHVIKNIKKTILNNNVLLVFGFFILLGLSVYNYKSSRELKLTNSKLYERLNKITKLLTPTSTFEPTPTVIPSPTLISEYIFMTMPNNGFVLSCKRNSQQALIQASTTFDSAQKDFFDCTTNFRNDCKKKCGGNTSSTCYRQNCTLLPDKTCPDFEANNKKTRDAFNKLIDENCIGGGNFGFN</sequence>
<dbReference type="Proteomes" id="UP000034004">
    <property type="component" value="Unassembled WGS sequence"/>
</dbReference>